<evidence type="ECO:0000256" key="8">
    <source>
        <dbReference type="RuleBase" id="RU000683"/>
    </source>
</evidence>
<evidence type="ECO:0000313" key="12">
    <source>
        <dbReference type="Proteomes" id="UP000588158"/>
    </source>
</evidence>
<keyword evidence="6 8" id="KW-0560">Oxidoreductase</keyword>
<evidence type="ECO:0000256" key="1">
    <source>
        <dbReference type="ARBA" id="ARBA00001954"/>
    </source>
</evidence>
<dbReference type="EMBL" id="JACHLZ010000001">
    <property type="protein sequence ID" value="MBB5832826.1"/>
    <property type="molecule type" value="Genomic_DNA"/>
</dbReference>
<organism evidence="11 12">
    <name type="scientific">Brachybacterium aquaticum</name>
    <dbReference type="NCBI Taxonomy" id="1432564"/>
    <lineage>
        <taxon>Bacteria</taxon>
        <taxon>Bacillati</taxon>
        <taxon>Actinomycetota</taxon>
        <taxon>Actinomycetes</taxon>
        <taxon>Micrococcales</taxon>
        <taxon>Dermabacteraceae</taxon>
        <taxon>Brachybacterium</taxon>
    </lineage>
</organism>
<comment type="caution">
    <text evidence="11">The sequence shown here is derived from an EMBL/GenBank/DDBJ whole genome shotgun (WGS) entry which is preliminary data.</text>
</comment>
<dbReference type="InterPro" id="IPR000486">
    <property type="entry name" value="Xdiol_ring_cleave_dOase_1/2"/>
</dbReference>
<evidence type="ECO:0000259" key="10">
    <source>
        <dbReference type="PROSITE" id="PS51819"/>
    </source>
</evidence>
<evidence type="ECO:0000256" key="7">
    <source>
        <dbReference type="ARBA" id="ARBA00023004"/>
    </source>
</evidence>
<gene>
    <name evidence="11" type="ORF">HNR70_002639</name>
</gene>
<dbReference type="RefSeq" id="WP_184326086.1">
    <property type="nucleotide sequence ID" value="NZ_JACHLZ010000001.1"/>
</dbReference>
<dbReference type="InterPro" id="IPR029068">
    <property type="entry name" value="Glyas_Bleomycin-R_OHBP_Dase"/>
</dbReference>
<dbReference type="PANTHER" id="PTHR43279:SF1">
    <property type="entry name" value="CATECHOL-2,3-DIOXYGENASE"/>
    <property type="match status" value="1"/>
</dbReference>
<dbReference type="EC" id="1.13.11.2" evidence="11"/>
<keyword evidence="12" id="KW-1185">Reference proteome</keyword>
<evidence type="ECO:0000256" key="3">
    <source>
        <dbReference type="ARBA" id="ARBA00022723"/>
    </source>
</evidence>
<name>A0A841ADA4_9MICO</name>
<dbReference type="AlphaFoldDB" id="A0A841ADA4"/>
<keyword evidence="5 8" id="KW-0223">Dioxygenase</keyword>
<dbReference type="InterPro" id="IPR018146">
    <property type="entry name" value="Glyoxalase_1_CS"/>
</dbReference>
<sequence length="331" mass="35296">MTASPLTSPASPSAPGTAASSSTAPVAARTVDEQHFTADLAMDAVTLRVGDLELMSSYYENALALQPIEEQARVGGEVHRVLGRGNVPFVRLIATPGLPGVDPRQAGLFHTAFLFEDQASLAGTVLRAAQDPRSRFAGTGDHLVSEAFYFTDPEGNGIELYWDRPRDQWQWTNGEVAMDTLFIDPNAYLSQHLTEEVASNPGMRPGIVGHVHLQVGDVETARRFYIDTLGFETTVGSHPGALFAAAGGYHHHVAMNTWNSRGAGPRAAALGLADVAITVPGREDLDALTARLKKAGLSYADEGRSVNVNDPWGTPVTVSLPGTSTEELLAR</sequence>
<dbReference type="Pfam" id="PF00903">
    <property type="entry name" value="Glyoxalase"/>
    <property type="match status" value="2"/>
</dbReference>
<dbReference type="SUPFAM" id="SSF54593">
    <property type="entry name" value="Glyoxalase/Bleomycin resistance protein/Dihydroxybiphenyl dioxygenase"/>
    <property type="match status" value="1"/>
</dbReference>
<keyword evidence="3" id="KW-0479">Metal-binding</keyword>
<keyword evidence="4 8" id="KW-0058">Aromatic hydrocarbons catabolism</keyword>
<evidence type="ECO:0000256" key="9">
    <source>
        <dbReference type="SAM" id="MobiDB-lite"/>
    </source>
</evidence>
<feature type="domain" description="VOC" evidence="10">
    <location>
        <begin position="207"/>
        <end position="331"/>
    </location>
</feature>
<evidence type="ECO:0000313" key="11">
    <source>
        <dbReference type="EMBL" id="MBB5832826.1"/>
    </source>
</evidence>
<dbReference type="Gene3D" id="3.10.180.10">
    <property type="entry name" value="2,3-Dihydroxybiphenyl 1,2-Dioxygenase, domain 1"/>
    <property type="match status" value="2"/>
</dbReference>
<feature type="region of interest" description="Disordered" evidence="9">
    <location>
        <begin position="1"/>
        <end position="26"/>
    </location>
</feature>
<keyword evidence="7 8" id="KW-0408">Iron</keyword>
<dbReference type="GO" id="GO:0004462">
    <property type="term" value="F:lactoylglutathione lyase activity"/>
    <property type="evidence" value="ECO:0007669"/>
    <property type="project" value="InterPro"/>
</dbReference>
<dbReference type="PROSITE" id="PS51819">
    <property type="entry name" value="VOC"/>
    <property type="match status" value="2"/>
</dbReference>
<evidence type="ECO:0000256" key="4">
    <source>
        <dbReference type="ARBA" id="ARBA00022797"/>
    </source>
</evidence>
<feature type="domain" description="VOC" evidence="10">
    <location>
        <begin position="41"/>
        <end position="163"/>
    </location>
</feature>
<evidence type="ECO:0000256" key="5">
    <source>
        <dbReference type="ARBA" id="ARBA00022964"/>
    </source>
</evidence>
<dbReference type="PANTHER" id="PTHR43279">
    <property type="entry name" value="CATECHOL-2,3-DIOXYGENASE"/>
    <property type="match status" value="1"/>
</dbReference>
<proteinExistence type="inferred from homology"/>
<accession>A0A841ADA4</accession>
<dbReference type="GO" id="GO:0018577">
    <property type="term" value="F:catechol 2,3-dioxygenase activity"/>
    <property type="evidence" value="ECO:0007669"/>
    <property type="project" value="UniProtKB-EC"/>
</dbReference>
<comment type="similarity">
    <text evidence="2 8">Belongs to the extradiol ring-cleavage dioxygenase family.</text>
</comment>
<dbReference type="InterPro" id="IPR037523">
    <property type="entry name" value="VOC_core"/>
</dbReference>
<dbReference type="CDD" id="cd16359">
    <property type="entry name" value="VOC_BsCatE_like_C"/>
    <property type="match status" value="1"/>
</dbReference>
<dbReference type="Proteomes" id="UP000588158">
    <property type="component" value="Unassembled WGS sequence"/>
</dbReference>
<reference evidence="11 12" key="1">
    <citation type="submission" date="2020-08" db="EMBL/GenBank/DDBJ databases">
        <title>Sequencing the genomes of 1000 actinobacteria strains.</title>
        <authorList>
            <person name="Klenk H.-P."/>
        </authorList>
    </citation>
    <scope>NUCLEOTIDE SEQUENCE [LARGE SCALE GENOMIC DNA]</scope>
    <source>
        <strain evidence="11 12">DSM 28796</strain>
    </source>
</reference>
<comment type="cofactor">
    <cofactor evidence="1 8">
        <name>Fe(2+)</name>
        <dbReference type="ChEBI" id="CHEBI:29033"/>
    </cofactor>
</comment>
<dbReference type="PROSITE" id="PS00934">
    <property type="entry name" value="GLYOXALASE_I_1"/>
    <property type="match status" value="1"/>
</dbReference>
<dbReference type="PROSITE" id="PS00082">
    <property type="entry name" value="EXTRADIOL_DIOXYGENAS"/>
    <property type="match status" value="1"/>
</dbReference>
<dbReference type="InterPro" id="IPR004360">
    <property type="entry name" value="Glyas_Fos-R_dOase_dom"/>
</dbReference>
<dbReference type="GO" id="GO:0008198">
    <property type="term" value="F:ferrous iron binding"/>
    <property type="evidence" value="ECO:0007669"/>
    <property type="project" value="InterPro"/>
</dbReference>
<evidence type="ECO:0000256" key="2">
    <source>
        <dbReference type="ARBA" id="ARBA00008784"/>
    </source>
</evidence>
<protein>
    <submittedName>
        <fullName evidence="11">Catechol 2,3-dioxygenase</fullName>
        <ecNumber evidence="11">1.13.11.2</ecNumber>
    </submittedName>
</protein>
<evidence type="ECO:0000256" key="6">
    <source>
        <dbReference type="ARBA" id="ARBA00023002"/>
    </source>
</evidence>